<dbReference type="RefSeq" id="WP_086445382.1">
    <property type="nucleotide sequence ID" value="NZ_CP147248.1"/>
</dbReference>
<dbReference type="PANTHER" id="PTHR42953:SF3">
    <property type="entry name" value="HIGH-AFFINITY ZINC UPTAKE SYSTEM PROTEIN ZNUA"/>
    <property type="match status" value="1"/>
</dbReference>
<keyword evidence="4" id="KW-0862">Zinc</keyword>
<keyword evidence="8" id="KW-0175">Coiled coil</keyword>
<dbReference type="PRINTS" id="PR00690">
    <property type="entry name" value="ADHESNFAMILY"/>
</dbReference>
<keyword evidence="2 7" id="KW-0813">Transport</keyword>
<dbReference type="PANTHER" id="PTHR42953">
    <property type="entry name" value="HIGH-AFFINITY ZINC UPTAKE SYSTEM PROTEIN ZNUA-RELATED"/>
    <property type="match status" value="1"/>
</dbReference>
<keyword evidence="5" id="KW-0864">Zinc transport</keyword>
<dbReference type="Pfam" id="PF09223">
    <property type="entry name" value="ZinT"/>
    <property type="match status" value="1"/>
</dbReference>
<keyword evidence="11" id="KW-1185">Reference proteome</keyword>
<evidence type="ECO:0000256" key="6">
    <source>
        <dbReference type="ARBA" id="ARBA00023065"/>
    </source>
</evidence>
<accession>A0ABZ2T6Y2</accession>
<dbReference type="SUPFAM" id="SSF50814">
    <property type="entry name" value="Lipocalins"/>
    <property type="match status" value="1"/>
</dbReference>
<dbReference type="InterPro" id="IPR012674">
    <property type="entry name" value="Calycin"/>
</dbReference>
<name>A0ABZ2T6Y2_9ENTE</name>
<keyword evidence="3" id="KW-0732">Signal</keyword>
<dbReference type="Proteomes" id="UP000195080">
    <property type="component" value="Chromosome"/>
</dbReference>
<dbReference type="PRINTS" id="PR00691">
    <property type="entry name" value="ADHESINB"/>
</dbReference>
<evidence type="ECO:0000259" key="9">
    <source>
        <dbReference type="Pfam" id="PF09223"/>
    </source>
</evidence>
<dbReference type="InterPro" id="IPR006129">
    <property type="entry name" value="AdhesinB"/>
</dbReference>
<dbReference type="InterPro" id="IPR050492">
    <property type="entry name" value="Bact_metal-bind_prot9"/>
</dbReference>
<protein>
    <submittedName>
        <fullName evidence="10">Zinc transport system substrate-binding protein</fullName>
    </submittedName>
</protein>
<dbReference type="InterPro" id="IPR006127">
    <property type="entry name" value="ZnuA-like"/>
</dbReference>
<proteinExistence type="inferred from homology"/>
<dbReference type="SUPFAM" id="SSF53807">
    <property type="entry name" value="Helical backbone' metal receptor"/>
    <property type="match status" value="1"/>
</dbReference>
<evidence type="ECO:0000256" key="3">
    <source>
        <dbReference type="ARBA" id="ARBA00022729"/>
    </source>
</evidence>
<dbReference type="EMBL" id="CP147248">
    <property type="protein sequence ID" value="WYJ87136.1"/>
    <property type="molecule type" value="Genomic_DNA"/>
</dbReference>
<dbReference type="Gene3D" id="3.40.50.1980">
    <property type="entry name" value="Nitrogenase molybdenum iron protein domain"/>
    <property type="match status" value="2"/>
</dbReference>
<dbReference type="Pfam" id="PF01297">
    <property type="entry name" value="ZnuA"/>
    <property type="match status" value="1"/>
</dbReference>
<keyword evidence="6" id="KW-0406">Ion transport</keyword>
<evidence type="ECO:0000256" key="1">
    <source>
        <dbReference type="ARBA" id="ARBA00011028"/>
    </source>
</evidence>
<dbReference type="CDD" id="cd01017">
    <property type="entry name" value="AdcA"/>
    <property type="match status" value="1"/>
</dbReference>
<evidence type="ECO:0000256" key="4">
    <source>
        <dbReference type="ARBA" id="ARBA00022833"/>
    </source>
</evidence>
<reference evidence="11" key="1">
    <citation type="submission" date="2017-05" db="EMBL/GenBank/DDBJ databases">
        <title>The Genome Sequence of EEnterococcus faecalis 9F2_4866.</title>
        <authorList>
            <consortium name="The Broad Institute Genomics Platform"/>
            <consortium name="The Broad Institute Genomic Center for Infectious Diseases"/>
            <person name="Earl A."/>
            <person name="Manson A."/>
            <person name="Schwartman J."/>
            <person name="Gilmore M."/>
            <person name="Abouelleil A."/>
            <person name="Cao P."/>
            <person name="Chapman S."/>
            <person name="Cusick C."/>
            <person name="Shea T."/>
            <person name="Young S."/>
            <person name="Neafsey D."/>
            <person name="Nusbaum C."/>
            <person name="Birren B."/>
        </authorList>
    </citation>
    <scope>NUCLEOTIDE SEQUENCE [LARGE SCALE GENOMIC DNA]</scope>
    <source>
        <strain evidence="11">12C11_DIV0727</strain>
    </source>
</reference>
<comment type="similarity">
    <text evidence="1 7">Belongs to the bacterial solute-binding protein 9 family.</text>
</comment>
<dbReference type="Gene3D" id="2.40.128.20">
    <property type="match status" value="1"/>
</dbReference>
<evidence type="ECO:0000313" key="10">
    <source>
        <dbReference type="EMBL" id="WYJ87136.1"/>
    </source>
</evidence>
<organism evidence="10 11">
    <name type="scientific">Candidatus Enterococcus lemimoniae</name>
    <dbReference type="NCBI Taxonomy" id="1834167"/>
    <lineage>
        <taxon>Bacteria</taxon>
        <taxon>Bacillati</taxon>
        <taxon>Bacillota</taxon>
        <taxon>Bacilli</taxon>
        <taxon>Lactobacillales</taxon>
        <taxon>Enterococcaceae</taxon>
        <taxon>Enterococcus</taxon>
    </lineage>
</organism>
<gene>
    <name evidence="10" type="ORF">A5866_002220</name>
</gene>
<dbReference type="InterPro" id="IPR015304">
    <property type="entry name" value="ZinT_dom"/>
</dbReference>
<evidence type="ECO:0000256" key="5">
    <source>
        <dbReference type="ARBA" id="ARBA00022906"/>
    </source>
</evidence>
<feature type="domain" description="ZinT" evidence="9">
    <location>
        <begin position="330"/>
        <end position="507"/>
    </location>
</feature>
<dbReference type="InterPro" id="IPR006128">
    <property type="entry name" value="Lipoprotein_PsaA-like"/>
</dbReference>
<evidence type="ECO:0000256" key="7">
    <source>
        <dbReference type="RuleBase" id="RU003512"/>
    </source>
</evidence>
<feature type="coiled-coil region" evidence="8">
    <location>
        <begin position="180"/>
        <end position="207"/>
    </location>
</feature>
<sequence>MKKKLSLIIAIAGLFLLGIVFTACTKSKTETKENKEQKQLTIVTSFYPMYEFTRNIVGDVGEVTLMVPAGTEAHDYEPSAKDIAKLQDADAFVYNSEYMETWVPKMEKSLKNVTSIKASEGMVLLPGNEDHDHSAEESHEGHSHDYDPHLWLSPFRAIKEVETIRDELINHFPEQKTTFTKNAADYIEQLTELNEQYEAKLANAKQKNFITQHTAFSYLALDYNLKQIPIAGISPDQEPQPSRIAELKKLVEETGINYIYFEENANDRVAKTLANETGVELLVLNPLEGLTNEDMKAGKTYISVMKENLEALIKSTEVTPKKELTETAVNKTVSNGYFDDKDVKDRELSDYVGEWQSVFPYLEDGTFDQVFDYKEKLTKKMTAEEYKAYYQKGYQTDVDRIDISKDAMTFIVGDKKYSSKYKYAGKEILTYKAGNRGVRYLFEATEDTPYKYVQFSDHGIAPSKAAHFHIYFGDESQQKLLEEMDNWPTYYPVNMTGFEIAQEMLAH</sequence>
<evidence type="ECO:0000313" key="11">
    <source>
        <dbReference type="Proteomes" id="UP000195080"/>
    </source>
</evidence>
<evidence type="ECO:0000256" key="8">
    <source>
        <dbReference type="SAM" id="Coils"/>
    </source>
</evidence>
<evidence type="ECO:0000256" key="2">
    <source>
        <dbReference type="ARBA" id="ARBA00022448"/>
    </source>
</evidence>
<dbReference type="PROSITE" id="PS51257">
    <property type="entry name" value="PROKAR_LIPOPROTEIN"/>
    <property type="match status" value="1"/>
</dbReference>